<accession>A0ABP9YIT1</accession>
<gene>
    <name evidence="2" type="ORF">MFLAVUS_000117</name>
</gene>
<evidence type="ECO:0000313" key="2">
    <source>
        <dbReference type="EMBL" id="GAA5806769.1"/>
    </source>
</evidence>
<feature type="transmembrane region" description="Helical" evidence="1">
    <location>
        <begin position="57"/>
        <end position="77"/>
    </location>
</feature>
<dbReference type="Proteomes" id="UP001473302">
    <property type="component" value="Unassembled WGS sequence"/>
</dbReference>
<comment type="caution">
    <text evidence="2">The sequence shown here is derived from an EMBL/GenBank/DDBJ whole genome shotgun (WGS) entry which is preliminary data.</text>
</comment>
<evidence type="ECO:0000313" key="3">
    <source>
        <dbReference type="Proteomes" id="UP001473302"/>
    </source>
</evidence>
<keyword evidence="3" id="KW-1185">Reference proteome</keyword>
<dbReference type="InterPro" id="IPR040410">
    <property type="entry name" value="UPF0658_Golgi"/>
</dbReference>
<reference evidence="2 3" key="1">
    <citation type="submission" date="2024-04" db="EMBL/GenBank/DDBJ databases">
        <title>genome sequences of Mucor flavus KT1a and Helicostylum pulchrum KT1b strains isolated from the surface of a dry-aged beef.</title>
        <authorList>
            <person name="Toyotome T."/>
            <person name="Hosono M."/>
            <person name="Torimaru M."/>
            <person name="Fukuda K."/>
            <person name="Mikami N."/>
        </authorList>
    </citation>
    <scope>NUCLEOTIDE SEQUENCE [LARGE SCALE GENOMIC DNA]</scope>
    <source>
        <strain evidence="2 3">KT1a</strain>
    </source>
</reference>
<keyword evidence="1" id="KW-0812">Transmembrane</keyword>
<feature type="transmembrane region" description="Helical" evidence="1">
    <location>
        <begin position="109"/>
        <end position="129"/>
    </location>
</feature>
<name>A0ABP9YIT1_9FUNG</name>
<dbReference type="PANTHER" id="PTHR34391">
    <property type="entry name" value="UPF0658 GOLGI APPARATUS MEMBRANE PROTEIN C1952.10C-RELATED"/>
    <property type="match status" value="1"/>
</dbReference>
<feature type="transmembrane region" description="Helical" evidence="1">
    <location>
        <begin position="159"/>
        <end position="187"/>
    </location>
</feature>
<dbReference type="EMBL" id="BAABUK010000002">
    <property type="protein sequence ID" value="GAA5806769.1"/>
    <property type="molecule type" value="Genomic_DNA"/>
</dbReference>
<proteinExistence type="predicted"/>
<evidence type="ECO:0000256" key="1">
    <source>
        <dbReference type="SAM" id="Phobius"/>
    </source>
</evidence>
<sequence>MYYFGYNVSYGDSINEYIAESHMKSFKISGECIMFIGFEVWKLWLAFDGVLHSNSRTIWALASFTVFSFGFSIMMIIESVKWVEADEILEFYKILPEWLEELKLVNRNLLIALSCISFCIIPATFYSAFNVGKDFRWDAYKKIGASIVSVMVMLKDRLAYWYAFTGFFSASLIAATGTTVLAIMCLLNFNKGLKEYVQWKPFSKKIPRRQSAIYSNTNQANTFHRLEDQRADEPIDDE</sequence>
<organism evidence="2 3">
    <name type="scientific">Mucor flavus</name>
    <dbReference type="NCBI Taxonomy" id="439312"/>
    <lineage>
        <taxon>Eukaryota</taxon>
        <taxon>Fungi</taxon>
        <taxon>Fungi incertae sedis</taxon>
        <taxon>Mucoromycota</taxon>
        <taxon>Mucoromycotina</taxon>
        <taxon>Mucoromycetes</taxon>
        <taxon>Mucorales</taxon>
        <taxon>Mucorineae</taxon>
        <taxon>Mucoraceae</taxon>
        <taxon>Mucor</taxon>
    </lineage>
</organism>
<dbReference type="PANTHER" id="PTHR34391:SF2">
    <property type="entry name" value="TRP C-TERMINAL DOMAIN-CONTAINING PROTEIN"/>
    <property type="match status" value="1"/>
</dbReference>
<keyword evidence="1" id="KW-0472">Membrane</keyword>
<protein>
    <submittedName>
        <fullName evidence="2">Uncharacterized protein</fullName>
    </submittedName>
</protein>
<keyword evidence="1" id="KW-1133">Transmembrane helix</keyword>